<accession>A0A899FVN6</accession>
<dbReference type="Gene3D" id="1.10.150.50">
    <property type="entry name" value="Transcription Factor, Ets-1"/>
    <property type="match status" value="1"/>
</dbReference>
<dbReference type="Pfam" id="PF00018">
    <property type="entry name" value="SH3_1"/>
    <property type="match status" value="2"/>
</dbReference>
<dbReference type="PROSITE" id="PS50002">
    <property type="entry name" value="SH3"/>
    <property type="match status" value="3"/>
</dbReference>
<comment type="similarity">
    <text evidence="1 7">Belongs to the eukaryotic ribosomal protein eL36 family.</text>
</comment>
<gene>
    <name evidence="10" type="ORF">MERGE_001666</name>
</gene>
<evidence type="ECO:0000256" key="1">
    <source>
        <dbReference type="ARBA" id="ARBA00006509"/>
    </source>
</evidence>
<dbReference type="GO" id="GO:1990904">
    <property type="term" value="C:ribonucleoprotein complex"/>
    <property type="evidence" value="ECO:0007669"/>
    <property type="project" value="UniProtKB-KW"/>
</dbReference>
<evidence type="ECO:0000259" key="9">
    <source>
        <dbReference type="PROSITE" id="PS50002"/>
    </source>
</evidence>
<protein>
    <recommendedName>
        <fullName evidence="7">60S ribosomal protein L36</fullName>
    </recommendedName>
</protein>
<evidence type="ECO:0000256" key="5">
    <source>
        <dbReference type="ARBA" id="ARBA00023274"/>
    </source>
</evidence>
<keyword evidence="5 7" id="KW-0687">Ribonucleoprotein</keyword>
<dbReference type="Gene3D" id="2.30.30.40">
    <property type="entry name" value="SH3 Domains"/>
    <property type="match status" value="3"/>
</dbReference>
<dbReference type="Pfam" id="PF24081">
    <property type="entry name" value="PH_SLA1"/>
    <property type="match status" value="1"/>
</dbReference>
<dbReference type="PANTHER" id="PTHR10114">
    <property type="entry name" value="60S RIBOSOMAL PROTEIN L36"/>
    <property type="match status" value="1"/>
</dbReference>
<dbReference type="PRINTS" id="PR00452">
    <property type="entry name" value="SH3DOMAIN"/>
</dbReference>
<feature type="region of interest" description="Disordered" evidence="8">
    <location>
        <begin position="981"/>
        <end position="1009"/>
    </location>
</feature>
<feature type="domain" description="SH3" evidence="9">
    <location>
        <begin position="81"/>
        <end position="138"/>
    </location>
</feature>
<dbReference type="InterPro" id="IPR056996">
    <property type="entry name" value="PH_SLA1"/>
</dbReference>
<dbReference type="PROSITE" id="PS01190">
    <property type="entry name" value="RIBOSOMAL_L36E"/>
    <property type="match status" value="1"/>
</dbReference>
<dbReference type="EMBL" id="CP054533">
    <property type="protein sequence ID" value="QSL64365.1"/>
    <property type="molecule type" value="Genomic_DNA"/>
</dbReference>
<dbReference type="GO" id="GO:0043130">
    <property type="term" value="F:ubiquitin binding"/>
    <property type="evidence" value="ECO:0007669"/>
    <property type="project" value="InterPro"/>
</dbReference>
<evidence type="ECO:0000256" key="2">
    <source>
        <dbReference type="ARBA" id="ARBA00007948"/>
    </source>
</evidence>
<evidence type="ECO:0000256" key="7">
    <source>
        <dbReference type="RuleBase" id="RU000665"/>
    </source>
</evidence>
<dbReference type="GO" id="GO:0003735">
    <property type="term" value="F:structural constituent of ribosome"/>
    <property type="evidence" value="ECO:0007669"/>
    <property type="project" value="InterPro"/>
</dbReference>
<reference evidence="10" key="1">
    <citation type="submission" date="2020-06" db="EMBL/GenBank/DDBJ databases">
        <title>Genomes of multiple members of Pneumocystis genus reveal paths to human pathogen Pneumocystis jirovecii.</title>
        <authorList>
            <person name="Cisse O.H."/>
            <person name="Ma L."/>
            <person name="Dekker J."/>
            <person name="Khil P."/>
            <person name="Jo J."/>
            <person name="Brenchley J."/>
            <person name="Blair R."/>
            <person name="Pahar B."/>
            <person name="Chabe M."/>
            <person name="Van Rompay K.A."/>
            <person name="Keesler R."/>
            <person name="Sukura A."/>
            <person name="Hirsch V."/>
            <person name="Kutty G."/>
            <person name="Liu Y."/>
            <person name="Peng L."/>
            <person name="Chen J."/>
            <person name="Song J."/>
            <person name="Weissenbacher-Lang C."/>
            <person name="Xu J."/>
            <person name="Upham N.S."/>
            <person name="Stajich J.E."/>
            <person name="Cuomo C.A."/>
            <person name="Cushion M.T."/>
            <person name="Kovacs J.A."/>
        </authorList>
    </citation>
    <scope>NUCLEOTIDE SEQUENCE</scope>
    <source>
        <strain evidence="10">2A</strain>
    </source>
</reference>
<keyword evidence="3 6" id="KW-0728">SH3 domain</keyword>
<dbReference type="GO" id="GO:0006412">
    <property type="term" value="P:translation"/>
    <property type="evidence" value="ECO:0007669"/>
    <property type="project" value="InterPro"/>
</dbReference>
<dbReference type="InterPro" id="IPR038097">
    <property type="entry name" value="Ribosomal_eL36_sf"/>
</dbReference>
<dbReference type="GO" id="GO:0008092">
    <property type="term" value="F:cytoskeletal protein binding"/>
    <property type="evidence" value="ECO:0007669"/>
    <property type="project" value="InterPro"/>
</dbReference>
<dbReference type="InterPro" id="IPR036028">
    <property type="entry name" value="SH3-like_dom_sf"/>
</dbReference>
<name>A0A899FVN6_9ASCO</name>
<dbReference type="OrthoDB" id="26539at2759"/>
<feature type="compositionally biased region" description="Basic and acidic residues" evidence="8">
    <location>
        <begin position="454"/>
        <end position="468"/>
    </location>
</feature>
<evidence type="ECO:0000256" key="3">
    <source>
        <dbReference type="ARBA" id="ARBA00022443"/>
    </source>
</evidence>
<organism evidence="10 11">
    <name type="scientific">Pneumocystis wakefieldiae</name>
    <dbReference type="NCBI Taxonomy" id="38082"/>
    <lineage>
        <taxon>Eukaryota</taxon>
        <taxon>Fungi</taxon>
        <taxon>Dikarya</taxon>
        <taxon>Ascomycota</taxon>
        <taxon>Taphrinomycotina</taxon>
        <taxon>Pneumocystomycetes</taxon>
        <taxon>Pneumocystaceae</taxon>
        <taxon>Pneumocystis</taxon>
    </lineage>
</organism>
<feature type="region of interest" description="Disordered" evidence="8">
    <location>
        <begin position="155"/>
        <end position="176"/>
    </location>
</feature>
<dbReference type="Pfam" id="PF03983">
    <property type="entry name" value="SHD1"/>
    <property type="match status" value="1"/>
</dbReference>
<evidence type="ECO:0000256" key="8">
    <source>
        <dbReference type="SAM" id="MobiDB-lite"/>
    </source>
</evidence>
<evidence type="ECO:0000313" key="11">
    <source>
        <dbReference type="Proteomes" id="UP000663699"/>
    </source>
</evidence>
<feature type="domain" description="SH3" evidence="9">
    <location>
        <begin position="384"/>
        <end position="444"/>
    </location>
</feature>
<dbReference type="InterPro" id="IPR007131">
    <property type="entry name" value="SHD1"/>
</dbReference>
<comment type="similarity">
    <text evidence="2">Belongs to the SLA1 family.</text>
</comment>
<dbReference type="Gene3D" id="2.30.30.700">
    <property type="entry name" value="SLA1 homology domain 1"/>
    <property type="match status" value="1"/>
</dbReference>
<evidence type="ECO:0000256" key="4">
    <source>
        <dbReference type="ARBA" id="ARBA00022980"/>
    </source>
</evidence>
<dbReference type="Pfam" id="PF01158">
    <property type="entry name" value="Ribosomal_L36e"/>
    <property type="match status" value="1"/>
</dbReference>
<sequence length="1137" mass="129584">MIEDMPFIGVYRSLYPYQPQQDPEFVAAENKELELEENELLYILEKGEDLWWRAKKKAPCGQEDGDVGLVPGNYLEECQPVYQVRTLYDYEQQSFEEISFNEGEILDVFDEDDENWVFARCGSSYGFAPISYLEKISNTTLSTHKSTPVQENAELHLAPPSSISPESTKKLDVSKETLPSVQNTKITNKLKKNPYASLEKPIANKKLTNPETLDAYVISSEPYSFNAQDNSSENFKTWTVHEIDKRKRKKGVLGVGDNKITFSCESGKKSPQVFPISSIIQYSIEKKHVFIDVSSSKSTISYDFHAGSSETAAEIYSAIENLASISHSTLKEIASAAGTAASAMHMNPGTAKEIEKIPYKGDESANYNDSNDNNNTNKFNLEQLEEKKGIILYDFDAVEDDELSVKQNTEVFILDDTSNNDWWKVKKGDREGLVPASYIRYFPQELKVLGNQKSTKDSKDSKDPEKTESYQNELQKSEKKVHIEKKINKPQLDKVRTWTDRTGSFKVDAQFLGIIDNKIHLHKLNGIKISVPISKMSLEDIHYVESITEPFKNKQNTTTNAEISDTKQDKIKNRISLNKLNSSTSIPKNDYDWFDFFLSSGVKYELCQTYATNFENENLIESNLLDLTREDMQNLGIKDDDIIRITKYIREKFKNKLDIQEPKPEISKPERKINSEAENLHKLEDKLDSLLSISNEKSQSLQINDKTDTHYFSKSTNKEFLSKTRKTSTSGFEDDAWSIRSPNTKKKGPSISNSETTNPQLAYTMKNLSLLTPPMKPTHTSPISTQFSKQQIQQNILPQAQPISQTTIQGQYTTIDPFSTTFTNVNPNPPYLQPYQNYGTINVPTVTSRYFSSPIIQPTIPQFQYQPMLQPQINFDQKTKQQIPHNSPYINPQLLTNQAQLYNSLPFTQQNTTSLPLHLQNNGHNNFMTQHTTIQQPLQNANIFRHSVASQYNNYNQPTDFLQNIYHPSIQQQELLNNSFSSDTSKHVTNNPSFSTTSQPPSTSFKQTPVFKPVQFGASKLSRPESIERRANIAAAKRTGLAVGLNRGYKTTFHQPPPRISRRKGCLSRRVSFVRDIIREVAGFAPYERRIIELLRNSKDKRARKLAKRRLGTFGRSKKKVEELTHLIAESRKAAAH</sequence>
<dbReference type="InterPro" id="IPR013761">
    <property type="entry name" value="SAM/pointed_sf"/>
</dbReference>
<dbReference type="GO" id="GO:0005840">
    <property type="term" value="C:ribosome"/>
    <property type="evidence" value="ECO:0007669"/>
    <property type="project" value="UniProtKB-KW"/>
</dbReference>
<dbReference type="GO" id="GO:0042802">
    <property type="term" value="F:identical protein binding"/>
    <property type="evidence" value="ECO:0007669"/>
    <property type="project" value="InterPro"/>
</dbReference>
<dbReference type="Proteomes" id="UP000663699">
    <property type="component" value="Chromosome 2"/>
</dbReference>
<dbReference type="SUPFAM" id="SSF50044">
    <property type="entry name" value="SH3-domain"/>
    <property type="match status" value="3"/>
</dbReference>
<feature type="domain" description="SH3" evidence="9">
    <location>
        <begin position="6"/>
        <end position="80"/>
    </location>
</feature>
<feature type="region of interest" description="Disordered" evidence="8">
    <location>
        <begin position="732"/>
        <end position="757"/>
    </location>
</feature>
<keyword evidence="11" id="KW-1185">Reference proteome</keyword>
<dbReference type="Gene3D" id="1.10.10.1760">
    <property type="entry name" value="60S ribosomal protein L36"/>
    <property type="match status" value="1"/>
</dbReference>
<dbReference type="Pfam" id="PF07653">
    <property type="entry name" value="SH3_2"/>
    <property type="match status" value="1"/>
</dbReference>
<dbReference type="InterPro" id="IPR001452">
    <property type="entry name" value="SH3_domain"/>
</dbReference>
<keyword evidence="4 7" id="KW-0689">Ribosomal protein</keyword>
<dbReference type="FunFam" id="1.10.10.1760:FF:000003">
    <property type="entry name" value="60S ribosomal protein L36"/>
    <property type="match status" value="1"/>
</dbReference>
<dbReference type="GO" id="GO:0030674">
    <property type="term" value="F:protein-macromolecule adaptor activity"/>
    <property type="evidence" value="ECO:0007669"/>
    <property type="project" value="InterPro"/>
</dbReference>
<dbReference type="AlphaFoldDB" id="A0A899FVN6"/>
<feature type="region of interest" description="Disordered" evidence="8">
    <location>
        <begin position="451"/>
        <end position="477"/>
    </location>
</feature>
<proteinExistence type="inferred from homology"/>
<dbReference type="SMART" id="SM00326">
    <property type="entry name" value="SH3"/>
    <property type="match status" value="3"/>
</dbReference>
<evidence type="ECO:0000313" key="10">
    <source>
        <dbReference type="EMBL" id="QSL64365.1"/>
    </source>
</evidence>
<evidence type="ECO:0000256" key="6">
    <source>
        <dbReference type="PROSITE-ProRule" id="PRU00192"/>
    </source>
</evidence>
<feature type="compositionally biased region" description="Low complexity" evidence="8">
    <location>
        <begin position="989"/>
        <end position="1009"/>
    </location>
</feature>
<dbReference type="InterPro" id="IPR000509">
    <property type="entry name" value="Ribosomal_eL36"/>
</dbReference>